<comment type="caution">
    <text evidence="2">The sequence shown here is derived from an EMBL/GenBank/DDBJ whole genome shotgun (WGS) entry which is preliminary data.</text>
</comment>
<dbReference type="EMBL" id="BGZK01002574">
    <property type="protein sequence ID" value="GBP95015.1"/>
    <property type="molecule type" value="Genomic_DNA"/>
</dbReference>
<evidence type="ECO:0000256" key="1">
    <source>
        <dbReference type="SAM" id="MobiDB-lite"/>
    </source>
</evidence>
<feature type="region of interest" description="Disordered" evidence="1">
    <location>
        <begin position="78"/>
        <end position="113"/>
    </location>
</feature>
<name>A0A4C2A7R0_EUMVA</name>
<gene>
    <name evidence="2" type="ORF">EVAR_69539_1</name>
</gene>
<reference evidence="2 3" key="1">
    <citation type="journal article" date="2019" name="Commun. Biol.">
        <title>The bagworm genome reveals a unique fibroin gene that provides high tensile strength.</title>
        <authorList>
            <person name="Kono N."/>
            <person name="Nakamura H."/>
            <person name="Ohtoshi R."/>
            <person name="Tomita M."/>
            <person name="Numata K."/>
            <person name="Arakawa K."/>
        </authorList>
    </citation>
    <scope>NUCLEOTIDE SEQUENCE [LARGE SCALE GENOMIC DNA]</scope>
</reference>
<proteinExistence type="predicted"/>
<accession>A0A4C2A7R0</accession>
<dbReference type="AlphaFoldDB" id="A0A4C2A7R0"/>
<feature type="compositionally biased region" description="Low complexity" evidence="1">
    <location>
        <begin position="13"/>
        <end position="24"/>
    </location>
</feature>
<protein>
    <submittedName>
        <fullName evidence="2">Uncharacterized protein</fullName>
    </submittedName>
</protein>
<organism evidence="2 3">
    <name type="scientific">Eumeta variegata</name>
    <name type="common">Bagworm moth</name>
    <name type="synonym">Eumeta japonica</name>
    <dbReference type="NCBI Taxonomy" id="151549"/>
    <lineage>
        <taxon>Eukaryota</taxon>
        <taxon>Metazoa</taxon>
        <taxon>Ecdysozoa</taxon>
        <taxon>Arthropoda</taxon>
        <taxon>Hexapoda</taxon>
        <taxon>Insecta</taxon>
        <taxon>Pterygota</taxon>
        <taxon>Neoptera</taxon>
        <taxon>Endopterygota</taxon>
        <taxon>Lepidoptera</taxon>
        <taxon>Glossata</taxon>
        <taxon>Ditrysia</taxon>
        <taxon>Tineoidea</taxon>
        <taxon>Psychidae</taxon>
        <taxon>Oiketicinae</taxon>
        <taxon>Eumeta</taxon>
    </lineage>
</organism>
<evidence type="ECO:0000313" key="3">
    <source>
        <dbReference type="Proteomes" id="UP000299102"/>
    </source>
</evidence>
<keyword evidence="3" id="KW-1185">Reference proteome</keyword>
<feature type="compositionally biased region" description="Basic and acidic residues" evidence="1">
    <location>
        <begin position="1"/>
        <end position="11"/>
    </location>
</feature>
<dbReference type="Proteomes" id="UP000299102">
    <property type="component" value="Unassembled WGS sequence"/>
</dbReference>
<feature type="region of interest" description="Disordered" evidence="1">
    <location>
        <begin position="1"/>
        <end position="24"/>
    </location>
</feature>
<evidence type="ECO:0000313" key="2">
    <source>
        <dbReference type="EMBL" id="GBP95015.1"/>
    </source>
</evidence>
<sequence>MSLNRLRKENCQARPRAGGTTPRRTIAGPAAAALHFRNAEKRDAAAAGAFSLIECRMQSLEKFSGRKVEKKFQITAQRGGMSRDPVNGVEGQVPARAQRGGRVAETFSPRPFN</sequence>